<feature type="compositionally biased region" description="Polar residues" evidence="2">
    <location>
        <begin position="104"/>
        <end position="119"/>
    </location>
</feature>
<organism evidence="6 7">
    <name type="scientific">Lymnaea stagnalis</name>
    <name type="common">Great pond snail</name>
    <name type="synonym">Helix stagnalis</name>
    <dbReference type="NCBI Taxonomy" id="6523"/>
    <lineage>
        <taxon>Eukaryota</taxon>
        <taxon>Metazoa</taxon>
        <taxon>Spiralia</taxon>
        <taxon>Lophotrochozoa</taxon>
        <taxon>Mollusca</taxon>
        <taxon>Gastropoda</taxon>
        <taxon>Heterobranchia</taxon>
        <taxon>Euthyneura</taxon>
        <taxon>Panpulmonata</taxon>
        <taxon>Hygrophila</taxon>
        <taxon>Lymnaeoidea</taxon>
        <taxon>Lymnaeidae</taxon>
        <taxon>Lymnaea</taxon>
    </lineage>
</organism>
<feature type="region of interest" description="Disordered" evidence="2">
    <location>
        <begin position="293"/>
        <end position="314"/>
    </location>
</feature>
<feature type="transmembrane region" description="Helical" evidence="3">
    <location>
        <begin position="535"/>
        <end position="558"/>
    </location>
</feature>
<evidence type="ECO:0000259" key="5">
    <source>
        <dbReference type="PROSITE" id="PS50026"/>
    </source>
</evidence>
<dbReference type="PROSITE" id="PS00022">
    <property type="entry name" value="EGF_1"/>
    <property type="match status" value="1"/>
</dbReference>
<feature type="region of interest" description="Disordered" evidence="2">
    <location>
        <begin position="206"/>
        <end position="234"/>
    </location>
</feature>
<feature type="disulfide bond" evidence="1">
    <location>
        <begin position="512"/>
        <end position="521"/>
    </location>
</feature>
<protein>
    <recommendedName>
        <fullName evidence="5">EGF-like domain-containing protein</fullName>
    </recommendedName>
</protein>
<keyword evidence="3" id="KW-0812">Transmembrane</keyword>
<feature type="domain" description="EGF-like" evidence="5">
    <location>
        <begin position="490"/>
        <end position="522"/>
    </location>
</feature>
<gene>
    <name evidence="6" type="ORF">GSLYS_00020216001</name>
</gene>
<dbReference type="PROSITE" id="PS50026">
    <property type="entry name" value="EGF_3"/>
    <property type="match status" value="1"/>
</dbReference>
<feature type="compositionally biased region" description="Polar residues" evidence="2">
    <location>
        <begin position="638"/>
        <end position="647"/>
    </location>
</feature>
<feature type="compositionally biased region" description="Polar residues" evidence="2">
    <location>
        <begin position="61"/>
        <end position="77"/>
    </location>
</feature>
<keyword evidence="3" id="KW-1133">Transmembrane helix</keyword>
<comment type="caution">
    <text evidence="6">The sequence shown here is derived from an EMBL/GenBank/DDBJ whole genome shotgun (WGS) entry which is preliminary data.</text>
</comment>
<evidence type="ECO:0000256" key="2">
    <source>
        <dbReference type="SAM" id="MobiDB-lite"/>
    </source>
</evidence>
<reference evidence="6 7" key="1">
    <citation type="submission" date="2024-04" db="EMBL/GenBank/DDBJ databases">
        <authorList>
            <consortium name="Genoscope - CEA"/>
            <person name="William W."/>
        </authorList>
    </citation>
    <scope>NUCLEOTIDE SEQUENCE [LARGE SCALE GENOMIC DNA]</scope>
</reference>
<keyword evidence="4" id="KW-0732">Signal</keyword>
<accession>A0AAV2IIG6</accession>
<evidence type="ECO:0000256" key="3">
    <source>
        <dbReference type="SAM" id="Phobius"/>
    </source>
</evidence>
<keyword evidence="3" id="KW-0472">Membrane</keyword>
<dbReference type="InterPro" id="IPR000742">
    <property type="entry name" value="EGF"/>
</dbReference>
<evidence type="ECO:0000256" key="1">
    <source>
        <dbReference type="PROSITE-ProRule" id="PRU00076"/>
    </source>
</evidence>
<feature type="region of interest" description="Disordered" evidence="2">
    <location>
        <begin position="52"/>
        <end position="147"/>
    </location>
</feature>
<feature type="compositionally biased region" description="Basic and acidic residues" evidence="2">
    <location>
        <begin position="129"/>
        <end position="146"/>
    </location>
</feature>
<feature type="compositionally biased region" description="Low complexity" evidence="2">
    <location>
        <begin position="296"/>
        <end position="307"/>
    </location>
</feature>
<feature type="region of interest" description="Disordered" evidence="2">
    <location>
        <begin position="604"/>
        <end position="647"/>
    </location>
</feature>
<feature type="signal peptide" evidence="4">
    <location>
        <begin position="1"/>
        <end position="23"/>
    </location>
</feature>
<dbReference type="EMBL" id="CAXITT010000864">
    <property type="protein sequence ID" value="CAL1546839.1"/>
    <property type="molecule type" value="Genomic_DNA"/>
</dbReference>
<dbReference type="Proteomes" id="UP001497497">
    <property type="component" value="Unassembled WGS sequence"/>
</dbReference>
<evidence type="ECO:0000313" key="7">
    <source>
        <dbReference type="Proteomes" id="UP001497497"/>
    </source>
</evidence>
<keyword evidence="1" id="KW-1015">Disulfide bond</keyword>
<name>A0AAV2IIG6_LYMST</name>
<feature type="compositionally biased region" description="Low complexity" evidence="2">
    <location>
        <begin position="609"/>
        <end position="620"/>
    </location>
</feature>
<keyword evidence="7" id="KW-1185">Reference proteome</keyword>
<evidence type="ECO:0000313" key="6">
    <source>
        <dbReference type="EMBL" id="CAL1546839.1"/>
    </source>
</evidence>
<proteinExistence type="predicted"/>
<keyword evidence="1" id="KW-0245">EGF-like domain</keyword>
<feature type="chain" id="PRO_5043640408" description="EGF-like domain-containing protein" evidence="4">
    <location>
        <begin position="24"/>
        <end position="647"/>
    </location>
</feature>
<evidence type="ECO:0000256" key="4">
    <source>
        <dbReference type="SAM" id="SignalP"/>
    </source>
</evidence>
<comment type="caution">
    <text evidence="1">Lacks conserved residue(s) required for the propagation of feature annotation.</text>
</comment>
<sequence>MYLQHSITSLLLVLALSFTVMSTLEVINDMTTDEAEDFLIREEFIPADALAKESTKRNKRSLTSVSQNENAGKSSDPTPKAQAPKSTPAAATQPPTKGAPAKSGQHSSTIVVNNETSGKPNAVVAGGEPETKKPIVEDATEGAKGEDDIDLAGEGFLLIPEKVQSPTRKLSEFHIAETPEANDGRGGLSEEASPVENLNPENVQELDRAQESSVVGSVEDRTNDGPASEEALRSEDVQEPFVDDTDKVLDVACIDKSSWECLMFKEDYLAMKKDWNLSEKTVEKIRVKRQGDGNNAAITSTPAPTTTLGIDAGSGTGEIYPTTETKDFNIVMKSTSTFTNNIAPEEKKNEAMLSLARELERLFKGITGFVKVNVNNVAYENGKLIADWELIINPADRGFLSGNSSDILDKLRGEIGNVSGTFKAMNIPDLTLEGELDANAIEQMLGQVRKALADPCATNPCSPGFSNCDPQTKDYKIEITCEANCKRFDDSKLCEHGGVCELNATFGAYCSCTKNFEGEFCELKKSSENLDAGQITGVVLGAMAVAAGALGFCFWMLACRKSNKDIAFSHYSDEEGSGKFSNPSSKLSAFVIDRPQISVNPIQVFRTTPPSSGGSPPNSSYARRSSIGSLVSELPREPTTNYPYSSA</sequence>
<dbReference type="AlphaFoldDB" id="A0AAV2IIG6"/>